<evidence type="ECO:0000313" key="2">
    <source>
        <dbReference type="Proteomes" id="UP001150581"/>
    </source>
</evidence>
<accession>A0ACC1IDX4</accession>
<reference evidence="1" key="1">
    <citation type="submission" date="2022-07" db="EMBL/GenBank/DDBJ databases">
        <title>Phylogenomic reconstructions and comparative analyses of Kickxellomycotina fungi.</title>
        <authorList>
            <person name="Reynolds N.K."/>
            <person name="Stajich J.E."/>
            <person name="Barry K."/>
            <person name="Grigoriev I.V."/>
            <person name="Crous P."/>
            <person name="Smith M.E."/>
        </authorList>
    </citation>
    <scope>NUCLEOTIDE SEQUENCE</scope>
    <source>
        <strain evidence="1">Benny 63K</strain>
    </source>
</reference>
<dbReference type="Proteomes" id="UP001150581">
    <property type="component" value="Unassembled WGS sequence"/>
</dbReference>
<gene>
    <name evidence="1" type="ORF">LPJ66_006150</name>
</gene>
<comment type="caution">
    <text evidence="1">The sequence shown here is derived from an EMBL/GenBank/DDBJ whole genome shotgun (WGS) entry which is preliminary data.</text>
</comment>
<organism evidence="1 2">
    <name type="scientific">Kickxella alabastrina</name>
    <dbReference type="NCBI Taxonomy" id="61397"/>
    <lineage>
        <taxon>Eukaryota</taxon>
        <taxon>Fungi</taxon>
        <taxon>Fungi incertae sedis</taxon>
        <taxon>Zoopagomycota</taxon>
        <taxon>Kickxellomycotina</taxon>
        <taxon>Kickxellomycetes</taxon>
        <taxon>Kickxellales</taxon>
        <taxon>Kickxellaceae</taxon>
        <taxon>Kickxella</taxon>
    </lineage>
</organism>
<name>A0ACC1IDX4_9FUNG</name>
<evidence type="ECO:0000313" key="1">
    <source>
        <dbReference type="EMBL" id="KAJ1892764.1"/>
    </source>
</evidence>
<keyword evidence="2" id="KW-1185">Reference proteome</keyword>
<dbReference type="EMBL" id="JANBPG010000938">
    <property type="protein sequence ID" value="KAJ1892764.1"/>
    <property type="molecule type" value="Genomic_DNA"/>
</dbReference>
<protein>
    <submittedName>
        <fullName evidence="1">Uncharacterized protein</fullName>
    </submittedName>
</protein>
<sequence>MSCHIKVTNISKHVDKEILSKLFSFLGQVVTLTIRPSVINPEVQEASVGFHDAASAKAALFLSGTELADRALIVASEDPPTITAPITFAHPPVQHPIHPVILSTHAVGTAHAMPLANPAVVAQMAGRPRNLNAIPPLVQALIHPSILQFDPLKAEEISRTVYVGNIAAGVNEQQLMDFFSACGPVAYVKMAGDGMQPTRFAFVEFSEMATAQAALQMNGMMMADRPLKVNHSKNAINKPQRSLGAGLPGVPTLAATASLPSSVDPAAMLAGSGPSSASGGGLAWPVLGTTNPVAADPAGDRIRELQRRMEEKYADRIGLESKHRSPSRESRGTRRLRSPSPSQDRSRSRSRSRRRSSRRDPSEDRYGRSRRRDDDYRRSRRDDTYGRRSTARDYRSRTPERQHRSSRR</sequence>
<proteinExistence type="predicted"/>